<evidence type="ECO:0000256" key="6">
    <source>
        <dbReference type="ARBA" id="ARBA00023136"/>
    </source>
</evidence>
<feature type="transmembrane region" description="Helical" evidence="7">
    <location>
        <begin position="228"/>
        <end position="247"/>
    </location>
</feature>
<keyword evidence="4 7" id="KW-0812">Transmembrane</keyword>
<keyword evidence="5 7" id="KW-1133">Transmembrane helix</keyword>
<sequence>MKSLTEKLSSFRKYAWVVVFIFMMIWASYQYLYSKTVFTAADCKSEYTVENGSVSVEEGDATGSMIYGHEVYISKGQHKVIIDGYNESEDGNSFDLYSVSHDKEYAKGVYKPGEAIKLTLDEPINDMEVRVFYEDKGKASVSKVTITRINTFANYFIVFIAIALATAVAILLWIWREKKVSKIICKILEAVAVVGFILFQYLFVEALYNGNTLFDAEVFSFLAKERPGYYVIANLAGLALLNVILLMAVKLYSIYVPLGVLLTGVFSLVGYNYYQMRGEAFTFAQLQMAGEAAKVVGGYNIVIPRLFWISLVVSVLLALLLWKKPVTSNLYVRLAVLGVSVLSFGLYLHNLDDFIVKREGEKVVLNLQEYYTSNGYFVGTMKALPREIQAPDGYSEEYVQGFIADNGIGATAFDGEKPDIIYIQCESLYDMSKIYDCKWNSDPLNYLHELDENYYVGDLISPQAGGGTLNVEYEMLTGYRHSNTGGFPLNNQIKEGEPSLVSIMNDMGYETVGLHTNTGAFYDRRTGYGYLGFDRMIFAEELGETPEEYMTGQWANDLYAYISLIDDYNKRDTSKPYFAHVVTTQNHGGYDYTFHGGIDIDMDTDIPENKELKNYLNLEEVSMEALKALLEYFSAVDNHVIIVFWGDHCPALRYFGVDPTTNEEIIQEYQTPILVWNNYGAEFEFGADVPAYRFTPMFLQQLGMATDPYMNYVATADVPAMVSGNICIDPETDEMIELTDEQKQVLSSMWMLQYDRMYGDKYSLK</sequence>
<evidence type="ECO:0000256" key="7">
    <source>
        <dbReference type="SAM" id="Phobius"/>
    </source>
</evidence>
<evidence type="ECO:0000256" key="1">
    <source>
        <dbReference type="ARBA" id="ARBA00004651"/>
    </source>
</evidence>
<feature type="transmembrane region" description="Helical" evidence="7">
    <location>
        <begin position="306"/>
        <end position="323"/>
    </location>
</feature>
<keyword evidence="3" id="KW-1003">Cell membrane</keyword>
<evidence type="ECO:0000256" key="5">
    <source>
        <dbReference type="ARBA" id="ARBA00022989"/>
    </source>
</evidence>
<evidence type="ECO:0000256" key="3">
    <source>
        <dbReference type="ARBA" id="ARBA00022475"/>
    </source>
</evidence>
<dbReference type="InterPro" id="IPR050448">
    <property type="entry name" value="OpgB/LTA_synthase_biosynth"/>
</dbReference>
<evidence type="ECO:0000256" key="2">
    <source>
        <dbReference type="ARBA" id="ARBA00004936"/>
    </source>
</evidence>
<dbReference type="GO" id="GO:0005886">
    <property type="term" value="C:plasma membrane"/>
    <property type="evidence" value="ECO:0007669"/>
    <property type="project" value="UniProtKB-SubCell"/>
</dbReference>
<proteinExistence type="predicted"/>
<reference evidence="9 10" key="1">
    <citation type="submission" date="2017-10" db="EMBL/GenBank/DDBJ databases">
        <title>Resolving the taxonomy of Roseburia spp., Eubacterium rectale and Agathobacter spp. through phylogenomic analysis.</title>
        <authorList>
            <person name="Sheridan P.O."/>
            <person name="Walker A.W."/>
            <person name="Duncan S.H."/>
            <person name="Scott K.P."/>
            <person name="Toole P.W.O."/>
            <person name="Luis P."/>
            <person name="Flint H.J."/>
        </authorList>
    </citation>
    <scope>NUCLEOTIDE SEQUENCE [LARGE SCALE GENOMIC DNA]</scope>
    <source>
        <strain evidence="9 10">JK626</strain>
    </source>
</reference>
<dbReference type="EMBL" id="PDYF01000025">
    <property type="protein sequence ID" value="PHU34377.1"/>
    <property type="molecule type" value="Genomic_DNA"/>
</dbReference>
<gene>
    <name evidence="9" type="ORF">CSX01_10305</name>
</gene>
<keyword evidence="6 7" id="KW-0472">Membrane</keyword>
<evidence type="ECO:0000259" key="8">
    <source>
        <dbReference type="Pfam" id="PF00884"/>
    </source>
</evidence>
<dbReference type="InterPro" id="IPR017850">
    <property type="entry name" value="Alkaline_phosphatase_core_sf"/>
</dbReference>
<comment type="pathway">
    <text evidence="2">Cell wall biogenesis; lipoteichoic acid biosynthesis.</text>
</comment>
<organism evidence="9 10">
    <name type="scientific">Pseudobutyrivibrio ruminis</name>
    <dbReference type="NCBI Taxonomy" id="46206"/>
    <lineage>
        <taxon>Bacteria</taxon>
        <taxon>Bacillati</taxon>
        <taxon>Bacillota</taxon>
        <taxon>Clostridia</taxon>
        <taxon>Lachnospirales</taxon>
        <taxon>Lachnospiraceae</taxon>
        <taxon>Pseudobutyrivibrio</taxon>
    </lineage>
</organism>
<dbReference type="RefSeq" id="WP_099392328.1">
    <property type="nucleotide sequence ID" value="NZ_PDYF01000025.1"/>
</dbReference>
<dbReference type="SUPFAM" id="SSF53649">
    <property type="entry name" value="Alkaline phosphatase-like"/>
    <property type="match status" value="1"/>
</dbReference>
<dbReference type="PANTHER" id="PTHR47371:SF3">
    <property type="entry name" value="PHOSPHOGLYCEROL TRANSFERASE I"/>
    <property type="match status" value="1"/>
</dbReference>
<dbReference type="CDD" id="cd16015">
    <property type="entry name" value="LTA_synthase"/>
    <property type="match status" value="1"/>
</dbReference>
<feature type="transmembrane region" description="Helical" evidence="7">
    <location>
        <begin position="187"/>
        <end position="208"/>
    </location>
</feature>
<accession>A0A2G3DTK5</accession>
<dbReference type="Proteomes" id="UP000225889">
    <property type="component" value="Unassembled WGS sequence"/>
</dbReference>
<dbReference type="Gene3D" id="3.40.720.10">
    <property type="entry name" value="Alkaline Phosphatase, subunit A"/>
    <property type="match status" value="1"/>
</dbReference>
<dbReference type="PANTHER" id="PTHR47371">
    <property type="entry name" value="LIPOTEICHOIC ACID SYNTHASE"/>
    <property type="match status" value="1"/>
</dbReference>
<feature type="transmembrane region" description="Helical" evidence="7">
    <location>
        <begin position="254"/>
        <end position="274"/>
    </location>
</feature>
<feature type="domain" description="Sulfatase N-terminal" evidence="8">
    <location>
        <begin position="418"/>
        <end position="680"/>
    </location>
</feature>
<dbReference type="Pfam" id="PF00884">
    <property type="entry name" value="Sulfatase"/>
    <property type="match status" value="1"/>
</dbReference>
<reference evidence="9 10" key="2">
    <citation type="submission" date="2017-10" db="EMBL/GenBank/DDBJ databases">
        <authorList>
            <person name="Banno H."/>
            <person name="Chua N.-H."/>
        </authorList>
    </citation>
    <scope>NUCLEOTIDE SEQUENCE [LARGE SCALE GENOMIC DNA]</scope>
    <source>
        <strain evidence="9 10">JK626</strain>
    </source>
</reference>
<comment type="caution">
    <text evidence="9">The sequence shown here is derived from an EMBL/GenBank/DDBJ whole genome shotgun (WGS) entry which is preliminary data.</text>
</comment>
<feature type="transmembrane region" description="Helical" evidence="7">
    <location>
        <begin position="152"/>
        <end position="175"/>
    </location>
</feature>
<dbReference type="InterPro" id="IPR000917">
    <property type="entry name" value="Sulfatase_N"/>
</dbReference>
<evidence type="ECO:0000256" key="4">
    <source>
        <dbReference type="ARBA" id="ARBA00022692"/>
    </source>
</evidence>
<feature type="transmembrane region" description="Helical" evidence="7">
    <location>
        <begin position="330"/>
        <end position="348"/>
    </location>
</feature>
<feature type="transmembrane region" description="Helical" evidence="7">
    <location>
        <begin position="14"/>
        <end position="33"/>
    </location>
</feature>
<name>A0A2G3DTK5_9FIRM</name>
<evidence type="ECO:0000313" key="9">
    <source>
        <dbReference type="EMBL" id="PHU34377.1"/>
    </source>
</evidence>
<comment type="subcellular location">
    <subcellularLocation>
        <location evidence="1">Cell membrane</location>
        <topology evidence="1">Multi-pass membrane protein</topology>
    </subcellularLocation>
</comment>
<dbReference type="AlphaFoldDB" id="A0A2G3DTK5"/>
<evidence type="ECO:0000313" key="10">
    <source>
        <dbReference type="Proteomes" id="UP000225889"/>
    </source>
</evidence>
<protein>
    <recommendedName>
        <fullName evidence="8">Sulfatase N-terminal domain-containing protein</fullName>
    </recommendedName>
</protein>